<dbReference type="Gene3D" id="1.20.120.450">
    <property type="entry name" value="dinb family like domain"/>
    <property type="match status" value="1"/>
</dbReference>
<dbReference type="Proteomes" id="UP000295714">
    <property type="component" value="Unassembled WGS sequence"/>
</dbReference>
<gene>
    <name evidence="1" type="ORF">DFQ05_2307</name>
</gene>
<sequence length="169" mass="19410">MFGIFLFTFPKIYLMTSQNKLSDYIKTLESYIPQHEFTNPKVSKATIGWQIDHSLKVINNVCLAMQSSDPNTYQKNITLVGKFLLTLGKFPRGKAKAPKHVRPPEVIEKAALITQVTDAKKNIETISVLPANAYFKHPMFGHINKKHVTRFLEIHTKHHLKIIDDILRE</sequence>
<comment type="caution">
    <text evidence="1">The sequence shown here is derived from an EMBL/GenBank/DDBJ whole genome shotgun (WGS) entry which is preliminary data.</text>
</comment>
<protein>
    <recommendedName>
        <fullName evidence="3">DinB family protein</fullName>
    </recommendedName>
</protein>
<evidence type="ECO:0008006" key="3">
    <source>
        <dbReference type="Google" id="ProtNLM"/>
    </source>
</evidence>
<accession>A0A4R1KK19</accession>
<dbReference type="Pfam" id="PF07606">
    <property type="entry name" value="DUF1569"/>
    <property type="match status" value="1"/>
</dbReference>
<dbReference type="InterPro" id="IPR011463">
    <property type="entry name" value="DUF1569"/>
</dbReference>
<evidence type="ECO:0000313" key="1">
    <source>
        <dbReference type="EMBL" id="TCK65094.1"/>
    </source>
</evidence>
<keyword evidence="2" id="KW-1185">Reference proteome</keyword>
<dbReference type="EMBL" id="SMGI01000004">
    <property type="protein sequence ID" value="TCK65094.1"/>
    <property type="molecule type" value="Genomic_DNA"/>
</dbReference>
<evidence type="ECO:0000313" key="2">
    <source>
        <dbReference type="Proteomes" id="UP000295714"/>
    </source>
</evidence>
<name>A0A4R1KK19_9FLAO</name>
<dbReference type="InterPro" id="IPR034660">
    <property type="entry name" value="DinB/YfiT-like"/>
</dbReference>
<dbReference type="AlphaFoldDB" id="A0A4R1KK19"/>
<organism evidence="1 2">
    <name type="scientific">Winogradskyella wandonensis</name>
    <dbReference type="NCBI Taxonomy" id="1442586"/>
    <lineage>
        <taxon>Bacteria</taxon>
        <taxon>Pseudomonadati</taxon>
        <taxon>Bacteroidota</taxon>
        <taxon>Flavobacteriia</taxon>
        <taxon>Flavobacteriales</taxon>
        <taxon>Flavobacteriaceae</taxon>
        <taxon>Winogradskyella</taxon>
    </lineage>
</organism>
<proteinExistence type="predicted"/>
<reference evidence="1 2" key="1">
    <citation type="journal article" date="2015" name="Stand. Genomic Sci.">
        <title>Genomic Encyclopedia of Bacterial and Archaeal Type Strains, Phase III: the genomes of soil and plant-associated and newly described type strains.</title>
        <authorList>
            <person name="Whitman W.B."/>
            <person name="Woyke T."/>
            <person name="Klenk H.P."/>
            <person name="Zhou Y."/>
            <person name="Lilburn T.G."/>
            <person name="Beck B.J."/>
            <person name="De Vos P."/>
            <person name="Vandamme P."/>
            <person name="Eisen J.A."/>
            <person name="Garrity G."/>
            <person name="Hugenholtz P."/>
            <person name="Kyrpides N.C."/>
        </authorList>
    </citation>
    <scope>NUCLEOTIDE SEQUENCE [LARGE SCALE GENOMIC DNA]</scope>
    <source>
        <strain evidence="1 2">CECT 8445</strain>
    </source>
</reference>